<name>A0ACD4NRX2_9HYPH</name>
<evidence type="ECO:0000313" key="1">
    <source>
        <dbReference type="EMBL" id="WAJ29512.1"/>
    </source>
</evidence>
<keyword evidence="2" id="KW-1185">Reference proteome</keyword>
<dbReference type="EMBL" id="CP113520">
    <property type="protein sequence ID" value="WAJ29512.1"/>
    <property type="molecule type" value="Genomic_DNA"/>
</dbReference>
<organism evidence="1 2">
    <name type="scientific">Antarcticirhabdus aurantiaca</name>
    <dbReference type="NCBI Taxonomy" id="2606717"/>
    <lineage>
        <taxon>Bacteria</taxon>
        <taxon>Pseudomonadati</taxon>
        <taxon>Pseudomonadota</taxon>
        <taxon>Alphaproteobacteria</taxon>
        <taxon>Hyphomicrobiales</taxon>
        <taxon>Aurantimonadaceae</taxon>
        <taxon>Antarcticirhabdus</taxon>
    </lineage>
</organism>
<dbReference type="Proteomes" id="UP001163223">
    <property type="component" value="Chromosome"/>
</dbReference>
<reference evidence="1" key="1">
    <citation type="submission" date="2022-11" db="EMBL/GenBank/DDBJ databases">
        <title>beta-Carotene-producing bacterium, Jeongeuplla avenae sp. nov., alleviates the salt stress of Arabidopsis seedlings.</title>
        <authorList>
            <person name="Jiang L."/>
            <person name="Lee J."/>
        </authorList>
    </citation>
    <scope>NUCLEOTIDE SEQUENCE</scope>
    <source>
        <strain evidence="1">DY_R2A_6</strain>
    </source>
</reference>
<proteinExistence type="predicted"/>
<accession>A0ACD4NRX2</accession>
<protein>
    <submittedName>
        <fullName evidence="1">GGDEF domain-containing protein</fullName>
    </submittedName>
</protein>
<evidence type="ECO:0000313" key="2">
    <source>
        <dbReference type="Proteomes" id="UP001163223"/>
    </source>
</evidence>
<gene>
    <name evidence="1" type="ORF">OXU80_04560</name>
</gene>
<sequence>MASHGGPGAVAIVDIDHFKRINDTCGHDAGDRVIVILGALLRGTVPARGCVGRLGGEEFAVLLPGSSAEAARALAETVRHRFTELASLSLGSDLRPTVSFGITEVAAGEPIASALARADTLLYVAKREGRDRIVCDPDARAEGSDVPPRSSRGQPLAPP</sequence>